<dbReference type="SUPFAM" id="SSF48726">
    <property type="entry name" value="Immunoglobulin"/>
    <property type="match status" value="2"/>
</dbReference>
<reference evidence="15" key="1">
    <citation type="submission" date="2023-09" db="UniProtKB">
        <authorList>
            <consortium name="Ensembl"/>
        </authorList>
    </citation>
    <scope>IDENTIFICATION</scope>
</reference>
<dbReference type="Ensembl" id="ENSPNYT00000016898.1">
    <property type="protein sequence ID" value="ENSPNYP00000016488.1"/>
    <property type="gene ID" value="ENSPNYG00000012489.1"/>
</dbReference>
<dbReference type="GO" id="GO:0006955">
    <property type="term" value="P:immune response"/>
    <property type="evidence" value="ECO:0007669"/>
    <property type="project" value="TreeGrafter"/>
</dbReference>
<keyword evidence="5 12" id="KW-1133">Transmembrane helix</keyword>
<keyword evidence="7" id="KW-1015">Disulfide bond</keyword>
<sequence length="507" mass="56374">MDWALLIVLQVLFQPSLSVLFTVEAEQSMYTSEFGESVVMGCKFNPKPSYPHPDLNVTWHWINSDSVQDVIRLDNGVPRSESPKYRGRVQLLTEELAEGWAKLKMSSLRISDAGKYQCVVHSADGADYKTIALSVEASYKSVTKHIERAATGDEVLITCQSEGYPKSTVEWQNGNLKTLNPNTTAESTPDQIFRITSQIKVSSSEKNNYTCKFTKDGISATIYIPDEIPLSPAKSDAVIIILCIAVIVAFVSVGVVTYRRRKGSHNHSTHSTRNLLERPAPTAASRLRSYDDNYENEIAPCNEGDVEENLGLNVKTHYSESFLSAERRNQCTTFSAEELPRRLQNNEGHPVNLPALLPGAGETFFLEGLPGSGKTTVAHILISSWTEWPTDSLSNFLDLSALHLLLYVDCSSVKDDLFQEITTQLSLTKNISTEKLRTLLITSGKALLLLDSYKEGNQYFDDSLRKFLSERTGCRVLVTASPGHCPVLRQTIGNEGVRKLQIQPAKY</sequence>
<feature type="transmembrane region" description="Helical" evidence="12">
    <location>
        <begin position="237"/>
        <end position="258"/>
    </location>
</feature>
<evidence type="ECO:0000256" key="10">
    <source>
        <dbReference type="ARBA" id="ARBA00023319"/>
    </source>
</evidence>
<dbReference type="GO" id="GO:0042130">
    <property type="term" value="P:negative regulation of T cell proliferation"/>
    <property type="evidence" value="ECO:0007669"/>
    <property type="project" value="TreeGrafter"/>
</dbReference>
<evidence type="ECO:0000256" key="2">
    <source>
        <dbReference type="ARBA" id="ARBA00022475"/>
    </source>
</evidence>
<dbReference type="SMART" id="SM00406">
    <property type="entry name" value="IGv"/>
    <property type="match status" value="1"/>
</dbReference>
<dbReference type="GO" id="GO:0042102">
    <property type="term" value="P:positive regulation of T cell proliferation"/>
    <property type="evidence" value="ECO:0007669"/>
    <property type="project" value="TreeGrafter"/>
</dbReference>
<feature type="region of interest" description="Disordered" evidence="11">
    <location>
        <begin position="261"/>
        <end position="282"/>
    </location>
</feature>
<evidence type="ECO:0000256" key="11">
    <source>
        <dbReference type="SAM" id="MobiDB-lite"/>
    </source>
</evidence>
<evidence type="ECO:0000256" key="3">
    <source>
        <dbReference type="ARBA" id="ARBA00022692"/>
    </source>
</evidence>
<dbReference type="Gene3D" id="3.40.50.300">
    <property type="entry name" value="P-loop containing nucleotide triphosphate hydrolases"/>
    <property type="match status" value="1"/>
</dbReference>
<keyword evidence="8" id="KW-0675">Receptor</keyword>
<dbReference type="Proteomes" id="UP000695023">
    <property type="component" value="Unplaced"/>
</dbReference>
<evidence type="ECO:0000256" key="12">
    <source>
        <dbReference type="SAM" id="Phobius"/>
    </source>
</evidence>
<dbReference type="InterPro" id="IPR007111">
    <property type="entry name" value="NACHT_NTPase"/>
</dbReference>
<name>A0A3B4G423_9CICH</name>
<keyword evidence="4 13" id="KW-0732">Signal</keyword>
<dbReference type="GO" id="GO:0009897">
    <property type="term" value="C:external side of plasma membrane"/>
    <property type="evidence" value="ECO:0007669"/>
    <property type="project" value="TreeGrafter"/>
</dbReference>
<protein>
    <submittedName>
        <fullName evidence="15 17">Programmed cell death 1 ligand 2-like</fullName>
    </submittedName>
</protein>
<dbReference type="InterPro" id="IPR003599">
    <property type="entry name" value="Ig_sub"/>
</dbReference>
<evidence type="ECO:0000256" key="6">
    <source>
        <dbReference type="ARBA" id="ARBA00023136"/>
    </source>
</evidence>
<dbReference type="InterPro" id="IPR051713">
    <property type="entry name" value="T-cell_Activation_Regulation"/>
</dbReference>
<proteinExistence type="predicted"/>
<reference evidence="17" key="2">
    <citation type="submission" date="2025-04" db="UniProtKB">
        <authorList>
            <consortium name="RefSeq"/>
        </authorList>
    </citation>
    <scope>IDENTIFICATION</scope>
</reference>
<dbReference type="PANTHER" id="PTHR25466:SF3">
    <property type="entry name" value="PROGRAMMED CELL DEATH 1 LIGAND 1"/>
    <property type="match status" value="1"/>
</dbReference>
<feature type="domain" description="Ig-like" evidence="14">
    <location>
        <begin position="152"/>
        <end position="231"/>
    </location>
</feature>
<keyword evidence="9" id="KW-0325">Glycoprotein</keyword>
<gene>
    <name evidence="17" type="primary">LOC102195976</name>
</gene>
<evidence type="ECO:0000256" key="9">
    <source>
        <dbReference type="ARBA" id="ARBA00023180"/>
    </source>
</evidence>
<dbReference type="InterPro" id="IPR013783">
    <property type="entry name" value="Ig-like_fold"/>
</dbReference>
<evidence type="ECO:0000256" key="13">
    <source>
        <dbReference type="SAM" id="SignalP"/>
    </source>
</evidence>
<dbReference type="GeneTree" id="ENSGT00940000161373"/>
<evidence type="ECO:0000256" key="5">
    <source>
        <dbReference type="ARBA" id="ARBA00022989"/>
    </source>
</evidence>
<dbReference type="Pfam" id="PF13927">
    <property type="entry name" value="Ig_3"/>
    <property type="match status" value="1"/>
</dbReference>
<organism evidence="15">
    <name type="scientific">Pundamilia nyererei</name>
    <dbReference type="NCBI Taxonomy" id="303518"/>
    <lineage>
        <taxon>Eukaryota</taxon>
        <taxon>Metazoa</taxon>
        <taxon>Chordata</taxon>
        <taxon>Craniata</taxon>
        <taxon>Vertebrata</taxon>
        <taxon>Euteleostomi</taxon>
        <taxon>Actinopterygii</taxon>
        <taxon>Neopterygii</taxon>
        <taxon>Teleostei</taxon>
        <taxon>Neoteleostei</taxon>
        <taxon>Acanthomorphata</taxon>
        <taxon>Ovalentaria</taxon>
        <taxon>Cichlomorphae</taxon>
        <taxon>Cichliformes</taxon>
        <taxon>Cichlidae</taxon>
        <taxon>African cichlids</taxon>
        <taxon>Pseudocrenilabrinae</taxon>
        <taxon>Haplochromini</taxon>
        <taxon>Pundamilia</taxon>
    </lineage>
</organism>
<evidence type="ECO:0000256" key="7">
    <source>
        <dbReference type="ARBA" id="ARBA00023157"/>
    </source>
</evidence>
<dbReference type="GeneID" id="102195976"/>
<dbReference type="STRING" id="303518.ENSPNYP00000016488"/>
<keyword evidence="16" id="KW-1185">Reference proteome</keyword>
<dbReference type="Pfam" id="PF07686">
    <property type="entry name" value="V-set"/>
    <property type="match status" value="1"/>
</dbReference>
<evidence type="ECO:0000256" key="8">
    <source>
        <dbReference type="ARBA" id="ARBA00023170"/>
    </source>
</evidence>
<comment type="subcellular location">
    <subcellularLocation>
        <location evidence="1">Cell membrane</location>
        <topology evidence="1">Single-pass type I membrane protein</topology>
    </subcellularLocation>
</comment>
<keyword evidence="6 12" id="KW-0472">Membrane</keyword>
<feature type="compositionally biased region" description="Basic residues" evidence="11">
    <location>
        <begin position="261"/>
        <end position="270"/>
    </location>
</feature>
<dbReference type="OrthoDB" id="8680608at2759"/>
<keyword evidence="3 12" id="KW-0812">Transmembrane</keyword>
<evidence type="ECO:0000259" key="14">
    <source>
        <dbReference type="PROSITE" id="PS50835"/>
    </source>
</evidence>
<dbReference type="InterPro" id="IPR007110">
    <property type="entry name" value="Ig-like_dom"/>
</dbReference>
<dbReference type="InterPro" id="IPR027417">
    <property type="entry name" value="P-loop_NTPase"/>
</dbReference>
<dbReference type="GO" id="GO:0031295">
    <property type="term" value="P:T cell costimulation"/>
    <property type="evidence" value="ECO:0007669"/>
    <property type="project" value="TreeGrafter"/>
</dbReference>
<feature type="signal peptide" evidence="13">
    <location>
        <begin position="1"/>
        <end position="18"/>
    </location>
</feature>
<keyword evidence="2" id="KW-1003">Cell membrane</keyword>
<dbReference type="GO" id="GO:0007166">
    <property type="term" value="P:cell surface receptor signaling pathway"/>
    <property type="evidence" value="ECO:0007669"/>
    <property type="project" value="TreeGrafter"/>
</dbReference>
<dbReference type="Gene3D" id="2.60.40.10">
    <property type="entry name" value="Immunoglobulins"/>
    <property type="match status" value="2"/>
</dbReference>
<evidence type="ECO:0000313" key="15">
    <source>
        <dbReference type="Ensembl" id="ENSPNYP00000016488.1"/>
    </source>
</evidence>
<feature type="chain" id="PRO_5044590331" evidence="13">
    <location>
        <begin position="19"/>
        <end position="507"/>
    </location>
</feature>
<dbReference type="InterPro" id="IPR013106">
    <property type="entry name" value="Ig_V-set"/>
</dbReference>
<dbReference type="InterPro" id="IPR036179">
    <property type="entry name" value="Ig-like_dom_sf"/>
</dbReference>
<dbReference type="AlphaFoldDB" id="A0A3B4G423"/>
<dbReference type="Pfam" id="PF05729">
    <property type="entry name" value="NACHT"/>
    <property type="match status" value="1"/>
</dbReference>
<dbReference type="PANTHER" id="PTHR25466">
    <property type="entry name" value="T-LYMPHOCYTE ACTIVATION ANTIGEN"/>
    <property type="match status" value="1"/>
</dbReference>
<dbReference type="SUPFAM" id="SSF52540">
    <property type="entry name" value="P-loop containing nucleoside triphosphate hydrolases"/>
    <property type="match status" value="1"/>
</dbReference>
<feature type="domain" description="Ig-like" evidence="14">
    <location>
        <begin position="15"/>
        <end position="134"/>
    </location>
</feature>
<dbReference type="GO" id="GO:0071222">
    <property type="term" value="P:cellular response to lipopolysaccharide"/>
    <property type="evidence" value="ECO:0007669"/>
    <property type="project" value="TreeGrafter"/>
</dbReference>
<dbReference type="RefSeq" id="XP_005735389.1">
    <property type="nucleotide sequence ID" value="XM_005735332.1"/>
</dbReference>
<evidence type="ECO:0000256" key="4">
    <source>
        <dbReference type="ARBA" id="ARBA00022729"/>
    </source>
</evidence>
<evidence type="ECO:0000313" key="16">
    <source>
        <dbReference type="Proteomes" id="UP000695023"/>
    </source>
</evidence>
<keyword evidence="10" id="KW-0393">Immunoglobulin domain</keyword>
<accession>A0A3B4G423</accession>
<dbReference type="PROSITE" id="PS50835">
    <property type="entry name" value="IG_LIKE"/>
    <property type="match status" value="2"/>
</dbReference>
<evidence type="ECO:0000313" key="17">
    <source>
        <dbReference type="RefSeq" id="XP_005735389.1"/>
    </source>
</evidence>
<evidence type="ECO:0000256" key="1">
    <source>
        <dbReference type="ARBA" id="ARBA00004251"/>
    </source>
</evidence>
<dbReference type="SMART" id="SM00409">
    <property type="entry name" value="IG"/>
    <property type="match status" value="2"/>
</dbReference>